<dbReference type="Gene3D" id="3.40.33.10">
    <property type="entry name" value="CAP"/>
    <property type="match status" value="1"/>
</dbReference>
<dbReference type="SMART" id="SM00198">
    <property type="entry name" value="SCP"/>
    <property type="match status" value="1"/>
</dbReference>
<keyword evidence="1" id="KW-0519">Myristate</keyword>
<name>A0A6P4Z8E6_BRABE</name>
<dbReference type="InterPro" id="IPR014044">
    <property type="entry name" value="CAP_dom"/>
</dbReference>
<evidence type="ECO:0000256" key="9">
    <source>
        <dbReference type="ARBA" id="ARBA00075475"/>
    </source>
</evidence>
<dbReference type="InterPro" id="IPR035940">
    <property type="entry name" value="CAP_sf"/>
</dbReference>
<dbReference type="PRINTS" id="PR00837">
    <property type="entry name" value="V5TPXLIKE"/>
</dbReference>
<keyword evidence="2" id="KW-0333">Golgi apparatus</keyword>
<dbReference type="AlphaFoldDB" id="A0A6P4Z8E6"/>
<dbReference type="GO" id="GO:0000139">
    <property type="term" value="C:Golgi membrane"/>
    <property type="evidence" value="ECO:0007669"/>
    <property type="project" value="UniProtKB-SubCell"/>
</dbReference>
<evidence type="ECO:0000313" key="12">
    <source>
        <dbReference type="RefSeq" id="XP_019627357.1"/>
    </source>
</evidence>
<keyword evidence="3" id="KW-0175">Coiled coil</keyword>
<evidence type="ECO:0000259" key="10">
    <source>
        <dbReference type="SMART" id="SM00198"/>
    </source>
</evidence>
<dbReference type="KEGG" id="bbel:109472200"/>
<dbReference type="InterPro" id="IPR001283">
    <property type="entry name" value="CRISP-related"/>
</dbReference>
<evidence type="ECO:0000313" key="11">
    <source>
        <dbReference type="Proteomes" id="UP000515135"/>
    </source>
</evidence>
<evidence type="ECO:0000256" key="8">
    <source>
        <dbReference type="ARBA" id="ARBA00069728"/>
    </source>
</evidence>
<dbReference type="Proteomes" id="UP000515135">
    <property type="component" value="Unplaced"/>
</dbReference>
<comment type="subcellular location">
    <subcellularLocation>
        <location evidence="6">Golgi apparatus membrane</location>
        <topology evidence="6">Lipid-anchor</topology>
    </subcellularLocation>
</comment>
<evidence type="ECO:0000256" key="2">
    <source>
        <dbReference type="ARBA" id="ARBA00023034"/>
    </source>
</evidence>
<dbReference type="SUPFAM" id="SSF55797">
    <property type="entry name" value="PR-1-like"/>
    <property type="match status" value="1"/>
</dbReference>
<evidence type="ECO:0000256" key="4">
    <source>
        <dbReference type="ARBA" id="ARBA00023136"/>
    </source>
</evidence>
<keyword evidence="11" id="KW-1185">Reference proteome</keyword>
<organism evidence="11 12">
    <name type="scientific">Branchiostoma belcheri</name>
    <name type="common">Amphioxus</name>
    <dbReference type="NCBI Taxonomy" id="7741"/>
    <lineage>
        <taxon>Eukaryota</taxon>
        <taxon>Metazoa</taxon>
        <taxon>Chordata</taxon>
        <taxon>Cephalochordata</taxon>
        <taxon>Leptocardii</taxon>
        <taxon>Amphioxiformes</taxon>
        <taxon>Branchiostomatidae</taxon>
        <taxon>Branchiostoma</taxon>
    </lineage>
</organism>
<dbReference type="CDD" id="cd05382">
    <property type="entry name" value="CAP_GAPR1-like"/>
    <property type="match status" value="1"/>
</dbReference>
<dbReference type="PANTHER" id="PTHR10334">
    <property type="entry name" value="CYSTEINE-RICH SECRETORY PROTEIN-RELATED"/>
    <property type="match status" value="1"/>
</dbReference>
<accession>A0A6P4Z8E6</accession>
<reference evidence="12" key="1">
    <citation type="submission" date="2025-08" db="UniProtKB">
        <authorList>
            <consortium name="RefSeq"/>
        </authorList>
    </citation>
    <scope>IDENTIFICATION</scope>
    <source>
        <tissue evidence="12">Gonad</tissue>
    </source>
</reference>
<dbReference type="GeneID" id="109472200"/>
<gene>
    <name evidence="12" type="primary">LOC109472200</name>
</gene>
<dbReference type="RefSeq" id="XP_019627357.1">
    <property type="nucleotide sequence ID" value="XM_019771798.1"/>
</dbReference>
<protein>
    <recommendedName>
        <fullName evidence="8">Golgi-associated plant pathogenesis-related protein 1</fullName>
    </recommendedName>
    <alternativeName>
        <fullName evidence="9">Glioma pathogenesis-related protein 2</fullName>
    </alternativeName>
</protein>
<dbReference type="Pfam" id="PF00188">
    <property type="entry name" value="CAP"/>
    <property type="match status" value="1"/>
</dbReference>
<evidence type="ECO:0000256" key="6">
    <source>
        <dbReference type="ARBA" id="ARBA00037794"/>
    </source>
</evidence>
<dbReference type="FunFam" id="3.40.33.10:FF:000015">
    <property type="entry name" value="Golgi-associated plant pathogenesis-related protein 1"/>
    <property type="match status" value="1"/>
</dbReference>
<dbReference type="InterPro" id="IPR034113">
    <property type="entry name" value="SCP_GAPR1-like"/>
</dbReference>
<keyword evidence="5" id="KW-0449">Lipoprotein</keyword>
<evidence type="ECO:0000256" key="1">
    <source>
        <dbReference type="ARBA" id="ARBA00022707"/>
    </source>
</evidence>
<proteinExistence type="predicted"/>
<feature type="domain" description="SCP" evidence="10">
    <location>
        <begin position="20"/>
        <end position="152"/>
    </location>
</feature>
<evidence type="ECO:0000256" key="3">
    <source>
        <dbReference type="ARBA" id="ARBA00023054"/>
    </source>
</evidence>
<evidence type="ECO:0000256" key="7">
    <source>
        <dbReference type="ARBA" id="ARBA00063947"/>
    </source>
</evidence>
<dbReference type="OrthoDB" id="337038at2759"/>
<keyword evidence="4" id="KW-0472">Membrane</keyword>
<sequence length="165" mass="19160">MGKSVSKKKKQQERPEEKLTFQQELLQLINEYRTKHGARPLKMDAGMCRQAYRYCRTMAMDETRHSKEWEEGKFGESVLMNRKDITARQVADMWYNESKDYIYGGDETQNTTENFTQMVWKSSQQFGAAKYLAESGKYYVTARYSPRGNCQEDGGFTDNVLPATG</sequence>
<evidence type="ECO:0000256" key="5">
    <source>
        <dbReference type="ARBA" id="ARBA00023288"/>
    </source>
</evidence>
<comment type="subunit">
    <text evidence="7">Homodimer. Interacts with CAV1.</text>
</comment>